<dbReference type="PANTHER" id="PTHR33498">
    <property type="entry name" value="TRANSPOSASE FOR INSERTION SEQUENCE ELEMENT IS1557"/>
    <property type="match status" value="1"/>
</dbReference>
<protein>
    <submittedName>
        <fullName evidence="3">ISL3 family transposase</fullName>
    </submittedName>
</protein>
<evidence type="ECO:0000313" key="3">
    <source>
        <dbReference type="EMBL" id="MBS2548364.1"/>
    </source>
</evidence>
<dbReference type="Pfam" id="PF01610">
    <property type="entry name" value="DDE_Tnp_ISL3"/>
    <property type="match status" value="2"/>
</dbReference>
<dbReference type="EMBL" id="JAAFYZ010000047">
    <property type="protein sequence ID" value="MBS2548364.1"/>
    <property type="molecule type" value="Genomic_DNA"/>
</dbReference>
<accession>A0ABS5KQT0</accession>
<comment type="caution">
    <text evidence="3">The sequence shown here is derived from an EMBL/GenBank/DDBJ whole genome shotgun (WGS) entry which is preliminary data.</text>
</comment>
<reference evidence="3 4" key="1">
    <citation type="submission" date="2020-02" db="EMBL/GenBank/DDBJ databases">
        <title>Acidophilic actinobacteria isolated from forest soil.</title>
        <authorList>
            <person name="Golinska P."/>
        </authorList>
    </citation>
    <scope>NUCLEOTIDE SEQUENCE [LARGE SCALE GENOMIC DNA]</scope>
    <source>
        <strain evidence="3 4">NL8</strain>
    </source>
</reference>
<feature type="domain" description="Transposase IS204/IS1001/IS1096/IS1165 zinc-finger" evidence="2">
    <location>
        <begin position="24"/>
        <end position="67"/>
    </location>
</feature>
<dbReference type="InterPro" id="IPR002560">
    <property type="entry name" value="Transposase_DDE"/>
</dbReference>
<dbReference type="PANTHER" id="PTHR33498:SF1">
    <property type="entry name" value="TRANSPOSASE FOR INSERTION SEQUENCE ELEMENT IS1557"/>
    <property type="match status" value="1"/>
</dbReference>
<organism evidence="3 4">
    <name type="scientific">Catenulispora pinistramenti</name>
    <dbReference type="NCBI Taxonomy" id="2705254"/>
    <lineage>
        <taxon>Bacteria</taxon>
        <taxon>Bacillati</taxon>
        <taxon>Actinomycetota</taxon>
        <taxon>Actinomycetes</taxon>
        <taxon>Catenulisporales</taxon>
        <taxon>Catenulisporaceae</taxon>
        <taxon>Catenulispora</taxon>
    </lineage>
</organism>
<proteinExistence type="predicted"/>
<dbReference type="Proteomes" id="UP000730482">
    <property type="component" value="Unassembled WGS sequence"/>
</dbReference>
<keyword evidence="4" id="KW-1185">Reference proteome</keyword>
<dbReference type="InterPro" id="IPR029261">
    <property type="entry name" value="Transposase_Znf"/>
</dbReference>
<evidence type="ECO:0000259" key="2">
    <source>
        <dbReference type="Pfam" id="PF14690"/>
    </source>
</evidence>
<dbReference type="NCBIfam" id="NF033550">
    <property type="entry name" value="transpos_ISL3"/>
    <property type="match status" value="1"/>
</dbReference>
<evidence type="ECO:0000259" key="1">
    <source>
        <dbReference type="Pfam" id="PF01610"/>
    </source>
</evidence>
<dbReference type="InterPro" id="IPR047951">
    <property type="entry name" value="Transpos_ISL3"/>
</dbReference>
<name>A0ABS5KQT0_9ACTN</name>
<dbReference type="Pfam" id="PF14690">
    <property type="entry name" value="Zn_ribbon_ISL3"/>
    <property type="match status" value="1"/>
</dbReference>
<feature type="domain" description="Transposase IS204/IS1001/IS1096/IS1165 DDE" evidence="1">
    <location>
        <begin position="144"/>
        <end position="241"/>
    </location>
</feature>
<sequence>MLLEQVARDEGHVVLTATARCAAASCPGCGEASARVHARYVRKVRDTAIGGAEVVIHLGVRRFRCENPGCPAVTFTEQIPGLTSPHSRFTPLLGGELDAIGLALAGRAGARLSAKLGIGVSRHTLLRRVRALPEHPSPRGPQVLGVDDFALRKGHVYGTVLIDLVTHRPVDLLPERTALPLATWLLDHPGTEVICRDRAGAYAEGARIGAPDAIQVADRWHLWNNLCEAAEKSVVRHRDCLREPAVEPAEPTAAATLDTSLQEATTSRLAIRTIERHRAVHELLEDGKSLTQIQRKLGWDAKTVRRFADADDPSQLMGGVTRPSVLDEFKPYVIDRWNAGVTDAVVITAELRDLGYDATARTVRRFLAPYRKAAAKIPTTAVPPSVREATGWLTRHPETLAEEEQQRLKQVLARCPELDALAEIVKYFAKMIANLDGHLLDDWITTVRTADLPDLLPLTKGMCHDHAAVTAGLTLPFSSGTVEGHVNRIMLKRQMYGRAKFDLLRKRVLYA</sequence>
<gene>
    <name evidence="3" type="ORF">KGQ19_15975</name>
</gene>
<feature type="domain" description="Transposase IS204/IS1001/IS1096/IS1165 DDE" evidence="1">
    <location>
        <begin position="391"/>
        <end position="508"/>
    </location>
</feature>
<evidence type="ECO:0000313" key="4">
    <source>
        <dbReference type="Proteomes" id="UP000730482"/>
    </source>
</evidence>